<feature type="compositionally biased region" description="Low complexity" evidence="1">
    <location>
        <begin position="98"/>
        <end position="110"/>
    </location>
</feature>
<dbReference type="Proteomes" id="UP000626109">
    <property type="component" value="Unassembled WGS sequence"/>
</dbReference>
<dbReference type="Pfam" id="PF03372">
    <property type="entry name" value="Exo_endo_phos"/>
    <property type="match status" value="1"/>
</dbReference>
<feature type="domain" description="Endonuclease/exonuclease/phosphatase" evidence="2">
    <location>
        <begin position="126"/>
        <end position="442"/>
    </location>
</feature>
<dbReference type="PANTHER" id="PTHR14859:SF1">
    <property type="entry name" value="PGAP2-INTERACTING PROTEIN"/>
    <property type="match status" value="1"/>
</dbReference>
<dbReference type="InterPro" id="IPR051916">
    <property type="entry name" value="GPI-anchor_lipid_remodeler"/>
</dbReference>
<gene>
    <name evidence="3" type="ORF">PGLA2088_LOCUS48846</name>
</gene>
<organism evidence="3 4">
    <name type="scientific">Polarella glacialis</name>
    <name type="common">Dinoflagellate</name>
    <dbReference type="NCBI Taxonomy" id="89957"/>
    <lineage>
        <taxon>Eukaryota</taxon>
        <taxon>Sar</taxon>
        <taxon>Alveolata</taxon>
        <taxon>Dinophyceae</taxon>
        <taxon>Suessiales</taxon>
        <taxon>Suessiaceae</taxon>
        <taxon>Polarella</taxon>
    </lineage>
</organism>
<evidence type="ECO:0000313" key="4">
    <source>
        <dbReference type="Proteomes" id="UP000626109"/>
    </source>
</evidence>
<dbReference type="EMBL" id="CAJNNW010036796">
    <property type="protein sequence ID" value="CAE8737617.1"/>
    <property type="molecule type" value="Genomic_DNA"/>
</dbReference>
<dbReference type="SUPFAM" id="SSF56219">
    <property type="entry name" value="DNase I-like"/>
    <property type="match status" value="1"/>
</dbReference>
<feature type="region of interest" description="Disordered" evidence="1">
    <location>
        <begin position="98"/>
        <end position="120"/>
    </location>
</feature>
<dbReference type="GO" id="GO:0016020">
    <property type="term" value="C:membrane"/>
    <property type="evidence" value="ECO:0007669"/>
    <property type="project" value="GOC"/>
</dbReference>
<dbReference type="Gene3D" id="3.60.10.10">
    <property type="entry name" value="Endonuclease/exonuclease/phosphatase"/>
    <property type="match status" value="1"/>
</dbReference>
<dbReference type="InterPro" id="IPR036691">
    <property type="entry name" value="Endo/exonu/phosph_ase_sf"/>
</dbReference>
<dbReference type="GO" id="GO:0006506">
    <property type="term" value="P:GPI anchor biosynthetic process"/>
    <property type="evidence" value="ECO:0007669"/>
    <property type="project" value="TreeGrafter"/>
</dbReference>
<protein>
    <recommendedName>
        <fullName evidence="2">Endonuclease/exonuclease/phosphatase domain-containing protein</fullName>
    </recommendedName>
</protein>
<dbReference type="AlphaFoldDB" id="A0A813LTV7"/>
<evidence type="ECO:0000313" key="3">
    <source>
        <dbReference type="EMBL" id="CAE8737617.1"/>
    </source>
</evidence>
<accession>A0A813LTV7</accession>
<reference evidence="3" key="1">
    <citation type="submission" date="2021-02" db="EMBL/GenBank/DDBJ databases">
        <authorList>
            <person name="Dougan E. K."/>
            <person name="Rhodes N."/>
            <person name="Thang M."/>
            <person name="Chan C."/>
        </authorList>
    </citation>
    <scope>NUCLEOTIDE SEQUENCE</scope>
</reference>
<dbReference type="PANTHER" id="PTHR14859">
    <property type="entry name" value="CALCOFLUOR WHITE HYPERSENSITIVE PROTEIN PRECURSOR"/>
    <property type="match status" value="1"/>
</dbReference>
<evidence type="ECO:0000259" key="2">
    <source>
        <dbReference type="Pfam" id="PF03372"/>
    </source>
</evidence>
<sequence>MSSRASGLSASAAAAATLAVGANSQSNRRPAASFAPTASFCQEKAPQGVQCPPSAAWLQDARATLPRWLLQEEVSASQPGAKLQDVSRKEKIDAYEEAQGTQNAQAGNAAIPTAPSSGDPRKMRLVSFNVHFMKDSHMKDNLDRVLDVVRCLDADVVALQEVVLPAPASATGNDRPVAVAVLEGFRALGYEHFVTSPGFLSVQHNNGCLCGNAVFSRRPLVSGPSPANSAVVLDPDRHSEARSAAVAMVGMGDAGSDIDPIQVTIASTHLDVWAEARGHFGMAEGEMVRLLEFEELHHSLRDLPNVIVLGDFNTTSRLSSRSSAEHRRLEELLDTFSLARSKSAYRHFLATDGGGPRIPDEWLMTTLGFVEGRLGYRHCWQQWQERPQRLGLAPPSSALPPLYSHWSGQLIDHCLMRDAGAASAARLSVTHVGVFHTSASDHLPIVVDLELE</sequence>
<dbReference type="InterPro" id="IPR005135">
    <property type="entry name" value="Endo/exonuclease/phosphatase"/>
</dbReference>
<name>A0A813LTV7_POLGL</name>
<comment type="caution">
    <text evidence="3">The sequence shown here is derived from an EMBL/GenBank/DDBJ whole genome shotgun (WGS) entry which is preliminary data.</text>
</comment>
<proteinExistence type="predicted"/>
<dbReference type="GO" id="GO:0003824">
    <property type="term" value="F:catalytic activity"/>
    <property type="evidence" value="ECO:0007669"/>
    <property type="project" value="InterPro"/>
</dbReference>
<evidence type="ECO:0000256" key="1">
    <source>
        <dbReference type="SAM" id="MobiDB-lite"/>
    </source>
</evidence>